<sequence length="98" mass="10220">MGAFASTTTRRTEASSIPSGRIVASASQADGSSSTEAEGLRTSADGTVFDTSADDFPDRFRFRCFFLGRGGSFRTGCCSRSSGSSLGAQVFDLAKQQA</sequence>
<dbReference type="AlphaFoldDB" id="A0A0G4IHH3"/>
<dbReference type="EMBL" id="CDSF01000001">
    <property type="protein sequence ID" value="CEO94624.1"/>
    <property type="molecule type" value="Genomic_DNA"/>
</dbReference>
<reference evidence="2 3" key="1">
    <citation type="submission" date="2015-02" db="EMBL/GenBank/DDBJ databases">
        <authorList>
            <person name="Chooi Y.-H."/>
        </authorList>
    </citation>
    <scope>NUCLEOTIDE SEQUENCE [LARGE SCALE GENOMIC DNA]</scope>
    <source>
        <strain evidence="2">E3</strain>
    </source>
</reference>
<dbReference type="Proteomes" id="UP000039324">
    <property type="component" value="Unassembled WGS sequence"/>
</dbReference>
<feature type="compositionally biased region" description="Polar residues" evidence="1">
    <location>
        <begin position="25"/>
        <end position="36"/>
    </location>
</feature>
<feature type="region of interest" description="Disordered" evidence="1">
    <location>
        <begin position="1"/>
        <end position="44"/>
    </location>
</feature>
<protein>
    <submittedName>
        <fullName evidence="2">Uncharacterized protein</fullName>
    </submittedName>
</protein>
<evidence type="ECO:0000256" key="1">
    <source>
        <dbReference type="SAM" id="MobiDB-lite"/>
    </source>
</evidence>
<keyword evidence="3" id="KW-1185">Reference proteome</keyword>
<gene>
    <name evidence="2" type="ORF">PBRA_000409</name>
</gene>
<proteinExistence type="predicted"/>
<organism evidence="2 3">
    <name type="scientific">Plasmodiophora brassicae</name>
    <name type="common">Clubroot disease agent</name>
    <dbReference type="NCBI Taxonomy" id="37360"/>
    <lineage>
        <taxon>Eukaryota</taxon>
        <taxon>Sar</taxon>
        <taxon>Rhizaria</taxon>
        <taxon>Endomyxa</taxon>
        <taxon>Phytomyxea</taxon>
        <taxon>Plasmodiophorida</taxon>
        <taxon>Plasmodiophoridae</taxon>
        <taxon>Plasmodiophora</taxon>
    </lineage>
</organism>
<evidence type="ECO:0000313" key="3">
    <source>
        <dbReference type="Proteomes" id="UP000039324"/>
    </source>
</evidence>
<accession>A0A0G4IHH3</accession>
<name>A0A0G4IHH3_PLABS</name>
<evidence type="ECO:0000313" key="2">
    <source>
        <dbReference type="EMBL" id="CEO94624.1"/>
    </source>
</evidence>